<gene>
    <name evidence="3" type="ORF">NFG58_13005</name>
</gene>
<dbReference type="AlphaFoldDB" id="A0AAU7KD14"/>
<feature type="compositionally biased region" description="Polar residues" evidence="1">
    <location>
        <begin position="42"/>
        <end position="58"/>
    </location>
</feature>
<dbReference type="EMBL" id="CP098827">
    <property type="protein sequence ID" value="XBO69545.1"/>
    <property type="molecule type" value="Genomic_DNA"/>
</dbReference>
<evidence type="ECO:0000256" key="2">
    <source>
        <dbReference type="SAM" id="SignalP"/>
    </source>
</evidence>
<protein>
    <submittedName>
        <fullName evidence="3">Uncharacterized protein</fullName>
    </submittedName>
</protein>
<feature type="signal peptide" evidence="2">
    <location>
        <begin position="1"/>
        <end position="26"/>
    </location>
</feature>
<evidence type="ECO:0000313" key="3">
    <source>
        <dbReference type="EMBL" id="XBO69545.1"/>
    </source>
</evidence>
<accession>A0AAU7KD14</accession>
<dbReference type="RefSeq" id="WP_348814460.1">
    <property type="nucleotide sequence ID" value="NZ_CP098827.1"/>
</dbReference>
<evidence type="ECO:0000256" key="1">
    <source>
        <dbReference type="SAM" id="MobiDB-lite"/>
    </source>
</evidence>
<feature type="compositionally biased region" description="Basic and acidic residues" evidence="1">
    <location>
        <begin position="102"/>
        <end position="113"/>
    </location>
</feature>
<reference evidence="3" key="1">
    <citation type="submission" date="2022-06" db="EMBL/GenBank/DDBJ databases">
        <title>A novel DMS-producing enzyme.</title>
        <authorList>
            <person name="Zhang Y."/>
        </authorList>
    </citation>
    <scope>NUCLEOTIDE SEQUENCE</scope>
    <source>
        <strain evidence="3">RT37</strain>
    </source>
</reference>
<sequence length="113" mass="12038">MVIKRSSLMLVLAGSLLSLGAATALAESSAQDEHRQEMEEQAASSQPGEGMMDQTNETLLEGSAAATEKRQEMLEGSSDPGNAEGKMDGYNAELLEGSAAATEKRQEMMKEQE</sequence>
<feature type="chain" id="PRO_5043728181" evidence="2">
    <location>
        <begin position="27"/>
        <end position="113"/>
    </location>
</feature>
<organism evidence="3">
    <name type="scientific">Halomonas sp. RT37</name>
    <dbReference type="NCBI Taxonomy" id="2950872"/>
    <lineage>
        <taxon>Bacteria</taxon>
        <taxon>Pseudomonadati</taxon>
        <taxon>Pseudomonadota</taxon>
        <taxon>Gammaproteobacteria</taxon>
        <taxon>Oceanospirillales</taxon>
        <taxon>Halomonadaceae</taxon>
        <taxon>Halomonas</taxon>
    </lineage>
</organism>
<proteinExistence type="predicted"/>
<keyword evidence="2" id="KW-0732">Signal</keyword>
<name>A0AAU7KD14_9GAMM</name>
<feature type="region of interest" description="Disordered" evidence="1">
    <location>
        <begin position="28"/>
        <end position="113"/>
    </location>
</feature>